<gene>
    <name evidence="1" type="ORF">SLEP1_g30981</name>
</gene>
<accession>A0AAV5KA69</accession>
<reference evidence="1 2" key="1">
    <citation type="journal article" date="2021" name="Commun. Biol.">
        <title>The genome of Shorea leprosula (Dipterocarpaceae) highlights the ecological relevance of drought in aseasonal tropical rainforests.</title>
        <authorList>
            <person name="Ng K.K.S."/>
            <person name="Kobayashi M.J."/>
            <person name="Fawcett J.A."/>
            <person name="Hatakeyama M."/>
            <person name="Paape T."/>
            <person name="Ng C.H."/>
            <person name="Ang C.C."/>
            <person name="Tnah L.H."/>
            <person name="Lee C.T."/>
            <person name="Nishiyama T."/>
            <person name="Sese J."/>
            <person name="O'Brien M.J."/>
            <person name="Copetti D."/>
            <person name="Mohd Noor M.I."/>
            <person name="Ong R.C."/>
            <person name="Putra M."/>
            <person name="Sireger I.Z."/>
            <person name="Indrioko S."/>
            <person name="Kosugi Y."/>
            <person name="Izuno A."/>
            <person name="Isagi Y."/>
            <person name="Lee S.L."/>
            <person name="Shimizu K.K."/>
        </authorList>
    </citation>
    <scope>NUCLEOTIDE SEQUENCE [LARGE SCALE GENOMIC DNA]</scope>
    <source>
        <strain evidence="1">214</strain>
    </source>
</reference>
<protein>
    <submittedName>
        <fullName evidence="1">Uncharacterized protein</fullName>
    </submittedName>
</protein>
<organism evidence="1 2">
    <name type="scientific">Rubroshorea leprosula</name>
    <dbReference type="NCBI Taxonomy" id="152421"/>
    <lineage>
        <taxon>Eukaryota</taxon>
        <taxon>Viridiplantae</taxon>
        <taxon>Streptophyta</taxon>
        <taxon>Embryophyta</taxon>
        <taxon>Tracheophyta</taxon>
        <taxon>Spermatophyta</taxon>
        <taxon>Magnoliopsida</taxon>
        <taxon>eudicotyledons</taxon>
        <taxon>Gunneridae</taxon>
        <taxon>Pentapetalae</taxon>
        <taxon>rosids</taxon>
        <taxon>malvids</taxon>
        <taxon>Malvales</taxon>
        <taxon>Dipterocarpaceae</taxon>
        <taxon>Rubroshorea</taxon>
    </lineage>
</organism>
<keyword evidence="2" id="KW-1185">Reference proteome</keyword>
<dbReference type="AlphaFoldDB" id="A0AAV5KA69"/>
<sequence>MLSGPQILTFGSIIKLKGRNIFFYLEKGFDNFQKYLAFPLDTHGSPVCPSYVISLIPSFKTCINLKLHT</sequence>
<evidence type="ECO:0000313" key="2">
    <source>
        <dbReference type="Proteomes" id="UP001054252"/>
    </source>
</evidence>
<proteinExistence type="predicted"/>
<dbReference type="EMBL" id="BPVZ01000056">
    <property type="protein sequence ID" value="GKV20936.1"/>
    <property type="molecule type" value="Genomic_DNA"/>
</dbReference>
<evidence type="ECO:0000313" key="1">
    <source>
        <dbReference type="EMBL" id="GKV20936.1"/>
    </source>
</evidence>
<name>A0AAV5KA69_9ROSI</name>
<comment type="caution">
    <text evidence="1">The sequence shown here is derived from an EMBL/GenBank/DDBJ whole genome shotgun (WGS) entry which is preliminary data.</text>
</comment>
<dbReference type="Proteomes" id="UP001054252">
    <property type="component" value="Unassembled WGS sequence"/>
</dbReference>